<sequence>MAPRQCTPVLSQLPKTSVQDLQRLHSRVERRRRKPQNKRPPEYYQNLIKEHDKVKAVIQNDYSDATKDNVSIIRGKFIRFCNDQLGTNWRIVIQDCSRGTVLGFLRHIYDNDRVNKRGAMQQYLAQFGMLFNQENGHLLDSNDRKEALKYLDTFGLDNTVKSKPVLGVDDLLLLLHFHWARDTSTFPTERHRVQFAFILLLLSGTGCRPAELVDATKKRKEGARLGDKDHEAVDDNILAADKSDDNFGTGRNKDVDGRDENNLTGISEGGVEKDARRFNALCYEDVRLLIVRSPNSGERDVLAMEVTLAHHKGHKKRPKPTVFFFTEVDEPICCPITHLISLALADNAFEAPSLSTPQRVFEHKTKLKTPIFRRDEQTALTYHQLRDSLIRLGRAAGLKETLTSYCFRRGTANVVDSTATEAVRDQVMRHNAKSAVFNGAYINERVRFDVQSAVLERPSADGVLRMLTHMSLMRDPRAPVHVPDDVLAAFPPDHHITALEQQREQLKVGIYRIQGRDVEAEVRQLTAAIGSARSRWRKIISEEYRADYFRRRPTEDIERQNGGQEEESYVEPVIQHQIPERMQLAELMCTHITKISAQDAIHRRIQAAELMQALCDCQEVAPRYQLQPRLPPRTMFKEESPEVGPLAPVIPLVCGKSQCIFCIGDESKSYEQRNYVIVIYETTFSTSSHMSSQYFL</sequence>
<dbReference type="Pfam" id="PF11917">
    <property type="entry name" value="DUF3435"/>
    <property type="match status" value="1"/>
</dbReference>
<dbReference type="RefSeq" id="XP_024736962.1">
    <property type="nucleotide sequence ID" value="XM_024886816.1"/>
</dbReference>
<feature type="compositionally biased region" description="Basic residues" evidence="1">
    <location>
        <begin position="28"/>
        <end position="37"/>
    </location>
</feature>
<accession>A0A2J6TAR2</accession>
<dbReference type="PANTHER" id="PTHR37535:SF4">
    <property type="entry name" value="FLUG DOMAIN-CONTAINING PROTEIN"/>
    <property type="match status" value="1"/>
</dbReference>
<dbReference type="InterPro" id="IPR021842">
    <property type="entry name" value="DUF3435"/>
</dbReference>
<organism evidence="2 3">
    <name type="scientific">Hyaloscypha bicolor E</name>
    <dbReference type="NCBI Taxonomy" id="1095630"/>
    <lineage>
        <taxon>Eukaryota</taxon>
        <taxon>Fungi</taxon>
        <taxon>Dikarya</taxon>
        <taxon>Ascomycota</taxon>
        <taxon>Pezizomycotina</taxon>
        <taxon>Leotiomycetes</taxon>
        <taxon>Helotiales</taxon>
        <taxon>Hyaloscyphaceae</taxon>
        <taxon>Hyaloscypha</taxon>
        <taxon>Hyaloscypha bicolor</taxon>
    </lineage>
</organism>
<dbReference type="EMBL" id="KZ613791">
    <property type="protein sequence ID" value="PMD60058.1"/>
    <property type="molecule type" value="Genomic_DNA"/>
</dbReference>
<evidence type="ECO:0000313" key="3">
    <source>
        <dbReference type="Proteomes" id="UP000235371"/>
    </source>
</evidence>
<dbReference type="InParanoid" id="A0A2J6TAR2"/>
<dbReference type="PANTHER" id="PTHR37535">
    <property type="entry name" value="FLUG DOMAIN PROTEIN"/>
    <property type="match status" value="1"/>
</dbReference>
<dbReference type="GeneID" id="36594893"/>
<feature type="region of interest" description="Disordered" evidence="1">
    <location>
        <begin position="248"/>
        <end position="267"/>
    </location>
</feature>
<evidence type="ECO:0000313" key="2">
    <source>
        <dbReference type="EMBL" id="PMD60058.1"/>
    </source>
</evidence>
<feature type="region of interest" description="Disordered" evidence="1">
    <location>
        <begin position="21"/>
        <end position="42"/>
    </location>
</feature>
<name>A0A2J6TAR2_9HELO</name>
<dbReference type="OrthoDB" id="4485682at2759"/>
<gene>
    <name evidence="2" type="ORF">K444DRAFT_663311</name>
</gene>
<proteinExistence type="predicted"/>
<dbReference type="AlphaFoldDB" id="A0A2J6TAR2"/>
<dbReference type="Proteomes" id="UP000235371">
    <property type="component" value="Unassembled WGS sequence"/>
</dbReference>
<feature type="compositionally biased region" description="Basic and acidic residues" evidence="1">
    <location>
        <begin position="248"/>
        <end position="261"/>
    </location>
</feature>
<dbReference type="STRING" id="1095630.A0A2J6TAR2"/>
<keyword evidence="3" id="KW-1185">Reference proteome</keyword>
<protein>
    <submittedName>
        <fullName evidence="2">Uncharacterized protein</fullName>
    </submittedName>
</protein>
<evidence type="ECO:0000256" key="1">
    <source>
        <dbReference type="SAM" id="MobiDB-lite"/>
    </source>
</evidence>
<reference evidence="2 3" key="1">
    <citation type="submission" date="2016-04" db="EMBL/GenBank/DDBJ databases">
        <title>A degradative enzymes factory behind the ericoid mycorrhizal symbiosis.</title>
        <authorList>
            <consortium name="DOE Joint Genome Institute"/>
            <person name="Martino E."/>
            <person name="Morin E."/>
            <person name="Grelet G."/>
            <person name="Kuo A."/>
            <person name="Kohler A."/>
            <person name="Daghino S."/>
            <person name="Barry K."/>
            <person name="Choi C."/>
            <person name="Cichocki N."/>
            <person name="Clum A."/>
            <person name="Copeland A."/>
            <person name="Hainaut M."/>
            <person name="Haridas S."/>
            <person name="Labutti K."/>
            <person name="Lindquist E."/>
            <person name="Lipzen A."/>
            <person name="Khouja H.-R."/>
            <person name="Murat C."/>
            <person name="Ohm R."/>
            <person name="Olson A."/>
            <person name="Spatafora J."/>
            <person name="Veneault-Fourrey C."/>
            <person name="Henrissat B."/>
            <person name="Grigoriev I."/>
            <person name="Martin F."/>
            <person name="Perotto S."/>
        </authorList>
    </citation>
    <scope>NUCLEOTIDE SEQUENCE [LARGE SCALE GENOMIC DNA]</scope>
    <source>
        <strain evidence="2 3">E</strain>
    </source>
</reference>